<sequence>MKVPNKLLRQLETRAQKGIQRQLTTVAAGLIDFSSNDYLGLAQSSRLATAVAHELADNPAHGATGSRLLSGNSAFAQELEDTIANVHDAEAALLFNSGYAANTGFFSSVPQRGDTIFYDEYSHASIKDGIRLSFAQSYPFRHNDVQDLRQKLSRAQGDVYVVVESLYSMDGDFAPLPELAALSQEQGLYLVVDEAHTNGLFGLNGSGLVTELGLQQQIFARTMTFGKALGCHGAAIVSSKILQQFLLNFSRPFIYTTALPLASLSAIKQAYRLLPELEMEREKVQQLSILYRELQKDSNVLAPFSEKQAKNSPIQAWHLPEPQALRHLAAVLQANGLDVRPVFSPTVPAGKERLRIVLHAFNTQEQVQQLWNLLIQFHPKDISLQV</sequence>
<keyword evidence="3" id="KW-0808">Transferase</keyword>
<dbReference type="GO" id="GO:0008483">
    <property type="term" value="F:transaminase activity"/>
    <property type="evidence" value="ECO:0007669"/>
    <property type="project" value="UniProtKB-KW"/>
</dbReference>
<keyword evidence="4" id="KW-0663">Pyridoxal phosphate</keyword>
<comment type="caution">
    <text evidence="7">The sequence shown here is derived from an EMBL/GenBank/DDBJ whole genome shotgun (WGS) entry which is preliminary data.</text>
</comment>
<keyword evidence="7" id="KW-0032">Aminotransferase</keyword>
<dbReference type="EMBL" id="JBHSYQ010000016">
    <property type="protein sequence ID" value="MFC7000096.1"/>
    <property type="molecule type" value="Genomic_DNA"/>
</dbReference>
<dbReference type="PANTHER" id="PTHR13693">
    <property type="entry name" value="CLASS II AMINOTRANSFERASE/8-AMINO-7-OXONONANOATE SYNTHASE"/>
    <property type="match status" value="1"/>
</dbReference>
<evidence type="ECO:0000256" key="2">
    <source>
        <dbReference type="ARBA" id="ARBA00010008"/>
    </source>
</evidence>
<dbReference type="Proteomes" id="UP001596405">
    <property type="component" value="Unassembled WGS sequence"/>
</dbReference>
<dbReference type="InterPro" id="IPR015422">
    <property type="entry name" value="PyrdxlP-dep_Trfase_small"/>
</dbReference>
<evidence type="ECO:0000313" key="7">
    <source>
        <dbReference type="EMBL" id="MFC7000096.1"/>
    </source>
</evidence>
<comment type="cofactor">
    <cofactor evidence="1">
        <name>pyridoxal 5'-phosphate</name>
        <dbReference type="ChEBI" id="CHEBI:597326"/>
    </cofactor>
</comment>
<comment type="similarity">
    <text evidence="2">Belongs to the class-II pyridoxal-phosphate-dependent aminotransferase family. BioF subfamily.</text>
</comment>
<dbReference type="PANTHER" id="PTHR13693:SF77">
    <property type="entry name" value="8-AMINO-7-OXONONANOATE SYNTHASE"/>
    <property type="match status" value="1"/>
</dbReference>
<feature type="domain" description="Aminotransferase class I/classII large" evidence="6">
    <location>
        <begin position="30"/>
        <end position="370"/>
    </location>
</feature>
<name>A0ABW2DU94_9BACT</name>
<dbReference type="Gene3D" id="3.90.1150.10">
    <property type="entry name" value="Aspartate Aminotransferase, domain 1"/>
    <property type="match status" value="1"/>
</dbReference>
<keyword evidence="5" id="KW-0175">Coiled coil</keyword>
<dbReference type="InterPro" id="IPR050087">
    <property type="entry name" value="AON_synthase_class-II"/>
</dbReference>
<evidence type="ECO:0000256" key="5">
    <source>
        <dbReference type="SAM" id="Coils"/>
    </source>
</evidence>
<accession>A0ABW2DU94</accession>
<evidence type="ECO:0000256" key="3">
    <source>
        <dbReference type="ARBA" id="ARBA00022679"/>
    </source>
</evidence>
<dbReference type="InterPro" id="IPR015421">
    <property type="entry name" value="PyrdxlP-dep_Trfase_major"/>
</dbReference>
<gene>
    <name evidence="7" type="ORF">ACFQHR_20860</name>
</gene>
<evidence type="ECO:0000256" key="1">
    <source>
        <dbReference type="ARBA" id="ARBA00001933"/>
    </source>
</evidence>
<dbReference type="Pfam" id="PF00155">
    <property type="entry name" value="Aminotran_1_2"/>
    <property type="match status" value="1"/>
</dbReference>
<dbReference type="InterPro" id="IPR004839">
    <property type="entry name" value="Aminotransferase_I/II_large"/>
</dbReference>
<keyword evidence="8" id="KW-1185">Reference proteome</keyword>
<feature type="coiled-coil region" evidence="5">
    <location>
        <begin position="267"/>
        <end position="297"/>
    </location>
</feature>
<evidence type="ECO:0000313" key="8">
    <source>
        <dbReference type="Proteomes" id="UP001596405"/>
    </source>
</evidence>
<evidence type="ECO:0000256" key="4">
    <source>
        <dbReference type="ARBA" id="ARBA00022898"/>
    </source>
</evidence>
<dbReference type="InterPro" id="IPR015424">
    <property type="entry name" value="PyrdxlP-dep_Trfase"/>
</dbReference>
<proteinExistence type="inferred from homology"/>
<evidence type="ECO:0000259" key="6">
    <source>
        <dbReference type="Pfam" id="PF00155"/>
    </source>
</evidence>
<protein>
    <submittedName>
        <fullName evidence="7">Aminotransferase class I/II-fold pyridoxal phosphate-dependent enzyme</fullName>
    </submittedName>
</protein>
<dbReference type="RefSeq" id="WP_066624605.1">
    <property type="nucleotide sequence ID" value="NZ_JBHSYQ010000016.1"/>
</dbReference>
<dbReference type="Gene3D" id="3.40.640.10">
    <property type="entry name" value="Type I PLP-dependent aspartate aminotransferase-like (Major domain)"/>
    <property type="match status" value="1"/>
</dbReference>
<reference evidence="8" key="1">
    <citation type="journal article" date="2019" name="Int. J. Syst. Evol. Microbiol.">
        <title>The Global Catalogue of Microorganisms (GCM) 10K type strain sequencing project: providing services to taxonomists for standard genome sequencing and annotation.</title>
        <authorList>
            <consortium name="The Broad Institute Genomics Platform"/>
            <consortium name="The Broad Institute Genome Sequencing Center for Infectious Disease"/>
            <person name="Wu L."/>
            <person name="Ma J."/>
        </authorList>
    </citation>
    <scope>NUCLEOTIDE SEQUENCE [LARGE SCALE GENOMIC DNA]</scope>
    <source>
        <strain evidence="8">CGMCC 4.7393</strain>
    </source>
</reference>
<dbReference type="SUPFAM" id="SSF53383">
    <property type="entry name" value="PLP-dependent transferases"/>
    <property type="match status" value="1"/>
</dbReference>
<organism evidence="7 8">
    <name type="scientific">Rufibacter roseus</name>
    <dbReference type="NCBI Taxonomy" id="1567108"/>
    <lineage>
        <taxon>Bacteria</taxon>
        <taxon>Pseudomonadati</taxon>
        <taxon>Bacteroidota</taxon>
        <taxon>Cytophagia</taxon>
        <taxon>Cytophagales</taxon>
        <taxon>Hymenobacteraceae</taxon>
        <taxon>Rufibacter</taxon>
    </lineage>
</organism>